<name>A0A1I8ABA5_9BILA</name>
<dbReference type="InterPro" id="IPR008284">
    <property type="entry name" value="MoCF_biosynth_CS"/>
</dbReference>
<evidence type="ECO:0000256" key="3">
    <source>
        <dbReference type="ARBA" id="ARBA00013269"/>
    </source>
</evidence>
<dbReference type="CDD" id="cd00886">
    <property type="entry name" value="MogA_MoaB"/>
    <property type="match status" value="1"/>
</dbReference>
<dbReference type="PROSITE" id="PS01078">
    <property type="entry name" value="MOCF_BIOSYNTHESIS_1"/>
    <property type="match status" value="1"/>
</dbReference>
<keyword evidence="4" id="KW-0501">Molybdenum cofactor biosynthesis</keyword>
<dbReference type="Gene3D" id="3.40.980.10">
    <property type="entry name" value="MoaB/Mog-like domain"/>
    <property type="match status" value="1"/>
</dbReference>
<dbReference type="Pfam" id="PF00994">
    <property type="entry name" value="MoCF_biosynth"/>
    <property type="match status" value="1"/>
</dbReference>
<dbReference type="SMART" id="SM00852">
    <property type="entry name" value="MoCF_biosynth"/>
    <property type="match status" value="1"/>
</dbReference>
<dbReference type="Proteomes" id="UP000095287">
    <property type="component" value="Unplaced"/>
</dbReference>
<dbReference type="NCBIfam" id="TIGR00177">
    <property type="entry name" value="molyb_syn"/>
    <property type="match status" value="1"/>
</dbReference>
<dbReference type="AlphaFoldDB" id="A0A1I8ABA5"/>
<dbReference type="InterPro" id="IPR051920">
    <property type="entry name" value="MPT_Adenylyltrnsfr/MoaC-Rel"/>
</dbReference>
<dbReference type="GO" id="GO:0061599">
    <property type="term" value="F:molybdopterin molybdotransferase activity"/>
    <property type="evidence" value="ECO:0007669"/>
    <property type="project" value="UniProtKB-EC"/>
</dbReference>
<organism evidence="6 7">
    <name type="scientific">Steinernema glaseri</name>
    <dbReference type="NCBI Taxonomy" id="37863"/>
    <lineage>
        <taxon>Eukaryota</taxon>
        <taxon>Metazoa</taxon>
        <taxon>Ecdysozoa</taxon>
        <taxon>Nematoda</taxon>
        <taxon>Chromadorea</taxon>
        <taxon>Rhabditida</taxon>
        <taxon>Tylenchina</taxon>
        <taxon>Panagrolaimomorpha</taxon>
        <taxon>Strongyloidoidea</taxon>
        <taxon>Steinernematidae</taxon>
        <taxon>Steinernema</taxon>
    </lineage>
</organism>
<evidence type="ECO:0000259" key="5">
    <source>
        <dbReference type="SMART" id="SM00852"/>
    </source>
</evidence>
<evidence type="ECO:0000313" key="6">
    <source>
        <dbReference type="Proteomes" id="UP000095287"/>
    </source>
</evidence>
<dbReference type="InterPro" id="IPR001453">
    <property type="entry name" value="MoaB/Mog_dom"/>
</dbReference>
<reference evidence="7" key="1">
    <citation type="submission" date="2016-11" db="UniProtKB">
        <authorList>
            <consortium name="WormBaseParasite"/>
        </authorList>
    </citation>
    <scope>IDENTIFICATION</scope>
</reference>
<comment type="similarity">
    <text evidence="2">In the N-terminal section; belongs to the MoaB/Mog family.</text>
</comment>
<sequence>MRIAIITISDSSFVDKSLDRSGPVLRDLIQKSEKLGAVTVTDPLVIPDERELITTSLLSLCDCNEVVLTTGGTGFAPRDVTPEATNSVIERACPGIVTALLNRSLQATPFAALTRLSAGIRGSTLIVNLPGNPKAVKECFEVLETFLLHAVQLIKDDREDVVKTHKQLS</sequence>
<dbReference type="GO" id="GO:0006777">
    <property type="term" value="P:Mo-molybdopterin cofactor biosynthetic process"/>
    <property type="evidence" value="ECO:0007669"/>
    <property type="project" value="UniProtKB-KW"/>
</dbReference>
<protein>
    <recommendedName>
        <fullName evidence="3">molybdopterin molybdotransferase</fullName>
        <ecNumber evidence="3">2.10.1.1</ecNumber>
    </recommendedName>
</protein>
<dbReference type="SUPFAM" id="SSF53218">
    <property type="entry name" value="Molybdenum cofactor biosynthesis proteins"/>
    <property type="match status" value="1"/>
</dbReference>
<comment type="pathway">
    <text evidence="1">Cofactor biosynthesis; molybdopterin biosynthesis.</text>
</comment>
<dbReference type="PANTHER" id="PTHR43764">
    <property type="entry name" value="MOLYBDENUM COFACTOR BIOSYNTHESIS"/>
    <property type="match status" value="1"/>
</dbReference>
<dbReference type="InterPro" id="IPR036425">
    <property type="entry name" value="MoaB/Mog-like_dom_sf"/>
</dbReference>
<proteinExistence type="inferred from homology"/>
<evidence type="ECO:0000256" key="4">
    <source>
        <dbReference type="ARBA" id="ARBA00023150"/>
    </source>
</evidence>
<feature type="domain" description="MoaB/Mog" evidence="5">
    <location>
        <begin position="4"/>
        <end position="150"/>
    </location>
</feature>
<accession>A0A1I8ABA5</accession>
<evidence type="ECO:0000313" key="7">
    <source>
        <dbReference type="WBParaSite" id="L893_g3823.t1"/>
    </source>
</evidence>
<evidence type="ECO:0000256" key="1">
    <source>
        <dbReference type="ARBA" id="ARBA00005046"/>
    </source>
</evidence>
<dbReference type="PANTHER" id="PTHR43764:SF1">
    <property type="entry name" value="MOLYBDOPTERIN MOLYBDOTRANSFERASE"/>
    <property type="match status" value="1"/>
</dbReference>
<keyword evidence="6" id="KW-1185">Reference proteome</keyword>
<evidence type="ECO:0000256" key="2">
    <source>
        <dbReference type="ARBA" id="ARBA00007589"/>
    </source>
</evidence>
<dbReference type="WBParaSite" id="L893_g3823.t1">
    <property type="protein sequence ID" value="L893_g3823.t1"/>
    <property type="gene ID" value="L893_g3823"/>
</dbReference>
<dbReference type="EC" id="2.10.1.1" evidence="3"/>